<organism evidence="1 2">
    <name type="scientific">Helianthus annuus</name>
    <name type="common">Common sunflower</name>
    <dbReference type="NCBI Taxonomy" id="4232"/>
    <lineage>
        <taxon>Eukaryota</taxon>
        <taxon>Viridiplantae</taxon>
        <taxon>Streptophyta</taxon>
        <taxon>Embryophyta</taxon>
        <taxon>Tracheophyta</taxon>
        <taxon>Spermatophyta</taxon>
        <taxon>Magnoliopsida</taxon>
        <taxon>eudicotyledons</taxon>
        <taxon>Gunneridae</taxon>
        <taxon>Pentapetalae</taxon>
        <taxon>asterids</taxon>
        <taxon>campanulids</taxon>
        <taxon>Asterales</taxon>
        <taxon>Asteraceae</taxon>
        <taxon>Asteroideae</taxon>
        <taxon>Heliantheae alliance</taxon>
        <taxon>Heliantheae</taxon>
        <taxon>Helianthus</taxon>
    </lineage>
</organism>
<accession>A0A9K3E2Z5</accession>
<name>A0A9K3E2Z5_HELAN</name>
<reference evidence="1" key="2">
    <citation type="submission" date="2020-06" db="EMBL/GenBank/DDBJ databases">
        <title>Helianthus annuus Genome sequencing and assembly Release 2.</title>
        <authorList>
            <person name="Gouzy J."/>
            <person name="Langlade N."/>
            <person name="Munos S."/>
        </authorList>
    </citation>
    <scope>NUCLEOTIDE SEQUENCE</scope>
    <source>
        <tissue evidence="1">Leaves</tissue>
    </source>
</reference>
<sequence>MAKFLRESRIGKALTDKTIVYKYHVRTFWNTTRYEEDDKMIHSVLRKKDEKGKDIDVEIKFGVGDLRRVLDLKDYDNDPTIMSEHLAKGMWCRMGFTSHINGKMTKTSFSKAYRFLMHCVVHSLSHRKGAYDETTDYIMNIVTSLVVNKRYNISQVIF</sequence>
<evidence type="ECO:0000313" key="1">
    <source>
        <dbReference type="EMBL" id="KAF5766087.1"/>
    </source>
</evidence>
<comment type="caution">
    <text evidence="1">The sequence shown here is derived from an EMBL/GenBank/DDBJ whole genome shotgun (WGS) entry which is preliminary data.</text>
</comment>
<keyword evidence="2" id="KW-1185">Reference proteome</keyword>
<dbReference type="Proteomes" id="UP000215914">
    <property type="component" value="Unassembled WGS sequence"/>
</dbReference>
<protein>
    <submittedName>
        <fullName evidence="1">Uncharacterized protein</fullName>
    </submittedName>
</protein>
<reference evidence="1" key="1">
    <citation type="journal article" date="2017" name="Nature">
        <title>The sunflower genome provides insights into oil metabolism, flowering and Asterid evolution.</title>
        <authorList>
            <person name="Badouin H."/>
            <person name="Gouzy J."/>
            <person name="Grassa C.J."/>
            <person name="Murat F."/>
            <person name="Staton S.E."/>
            <person name="Cottret L."/>
            <person name="Lelandais-Briere C."/>
            <person name="Owens G.L."/>
            <person name="Carrere S."/>
            <person name="Mayjonade B."/>
            <person name="Legrand L."/>
            <person name="Gill N."/>
            <person name="Kane N.C."/>
            <person name="Bowers J.E."/>
            <person name="Hubner S."/>
            <person name="Bellec A."/>
            <person name="Berard A."/>
            <person name="Berges H."/>
            <person name="Blanchet N."/>
            <person name="Boniface M.C."/>
            <person name="Brunel D."/>
            <person name="Catrice O."/>
            <person name="Chaidir N."/>
            <person name="Claudel C."/>
            <person name="Donnadieu C."/>
            <person name="Faraut T."/>
            <person name="Fievet G."/>
            <person name="Helmstetter N."/>
            <person name="King M."/>
            <person name="Knapp S.J."/>
            <person name="Lai Z."/>
            <person name="Le Paslier M.C."/>
            <person name="Lippi Y."/>
            <person name="Lorenzon L."/>
            <person name="Mandel J.R."/>
            <person name="Marage G."/>
            <person name="Marchand G."/>
            <person name="Marquand E."/>
            <person name="Bret-Mestries E."/>
            <person name="Morien E."/>
            <person name="Nambeesan S."/>
            <person name="Nguyen T."/>
            <person name="Pegot-Espagnet P."/>
            <person name="Pouilly N."/>
            <person name="Raftis F."/>
            <person name="Sallet E."/>
            <person name="Schiex T."/>
            <person name="Thomas J."/>
            <person name="Vandecasteele C."/>
            <person name="Vares D."/>
            <person name="Vear F."/>
            <person name="Vautrin S."/>
            <person name="Crespi M."/>
            <person name="Mangin B."/>
            <person name="Burke J.M."/>
            <person name="Salse J."/>
            <person name="Munos S."/>
            <person name="Vincourt P."/>
            <person name="Rieseberg L.H."/>
            <person name="Langlade N.B."/>
        </authorList>
    </citation>
    <scope>NUCLEOTIDE SEQUENCE</scope>
    <source>
        <tissue evidence="1">Leaves</tissue>
    </source>
</reference>
<proteinExistence type="predicted"/>
<evidence type="ECO:0000313" key="2">
    <source>
        <dbReference type="Proteomes" id="UP000215914"/>
    </source>
</evidence>
<dbReference type="EMBL" id="MNCJ02000330">
    <property type="protein sequence ID" value="KAF5766087.1"/>
    <property type="molecule type" value="Genomic_DNA"/>
</dbReference>
<dbReference type="AlphaFoldDB" id="A0A9K3E2Z5"/>
<gene>
    <name evidence="1" type="ORF">HanXRQr2_Chr15g0711221</name>
</gene>
<dbReference type="Gramene" id="mRNA:HanXRQr2_Chr15g0711221">
    <property type="protein sequence ID" value="CDS:HanXRQr2_Chr15g0711221.1"/>
    <property type="gene ID" value="HanXRQr2_Chr15g0711221"/>
</dbReference>